<dbReference type="Proteomes" id="UP001055072">
    <property type="component" value="Unassembled WGS sequence"/>
</dbReference>
<accession>A0ACB8TWM9</accession>
<name>A0ACB8TWM9_9APHY</name>
<proteinExistence type="predicted"/>
<sequence>MSTFTEWFTPTSAYSLAFVASIGVVAWVSAPKNARPMDRFTWIWMVFDALIHFSFEAIFLYYSVFGRQVNSSSGILPEMVKEYALADLRWGFADPTVVSLEILTVLIAGPVACCILKLLTANDPARHYWIVVLCTMELYGGWMTFSPEWLTGSPNLVTSNPLYLWVYLFFMNFVWVAIPFYLLYDSYGHIATSLRTLQAIKTGKKD</sequence>
<evidence type="ECO:0000313" key="1">
    <source>
        <dbReference type="EMBL" id="KAI0086451.1"/>
    </source>
</evidence>
<protein>
    <submittedName>
        <fullName evidence="1">Emopamil-binding protein</fullName>
    </submittedName>
</protein>
<keyword evidence="2" id="KW-1185">Reference proteome</keyword>
<organism evidence="1 2">
    <name type="scientific">Irpex rosettiformis</name>
    <dbReference type="NCBI Taxonomy" id="378272"/>
    <lineage>
        <taxon>Eukaryota</taxon>
        <taxon>Fungi</taxon>
        <taxon>Dikarya</taxon>
        <taxon>Basidiomycota</taxon>
        <taxon>Agaricomycotina</taxon>
        <taxon>Agaricomycetes</taxon>
        <taxon>Polyporales</taxon>
        <taxon>Irpicaceae</taxon>
        <taxon>Irpex</taxon>
    </lineage>
</organism>
<gene>
    <name evidence="1" type="ORF">BDY19DRAFT_959924</name>
</gene>
<reference evidence="1" key="1">
    <citation type="journal article" date="2021" name="Environ. Microbiol.">
        <title>Gene family expansions and transcriptome signatures uncover fungal adaptations to wood decay.</title>
        <authorList>
            <person name="Hage H."/>
            <person name="Miyauchi S."/>
            <person name="Viragh M."/>
            <person name="Drula E."/>
            <person name="Min B."/>
            <person name="Chaduli D."/>
            <person name="Navarro D."/>
            <person name="Favel A."/>
            <person name="Norest M."/>
            <person name="Lesage-Meessen L."/>
            <person name="Balint B."/>
            <person name="Merenyi Z."/>
            <person name="de Eugenio L."/>
            <person name="Morin E."/>
            <person name="Martinez A.T."/>
            <person name="Baldrian P."/>
            <person name="Stursova M."/>
            <person name="Martinez M.J."/>
            <person name="Novotny C."/>
            <person name="Magnuson J.K."/>
            <person name="Spatafora J.W."/>
            <person name="Maurice S."/>
            <person name="Pangilinan J."/>
            <person name="Andreopoulos W."/>
            <person name="LaButti K."/>
            <person name="Hundley H."/>
            <person name="Na H."/>
            <person name="Kuo A."/>
            <person name="Barry K."/>
            <person name="Lipzen A."/>
            <person name="Henrissat B."/>
            <person name="Riley R."/>
            <person name="Ahrendt S."/>
            <person name="Nagy L.G."/>
            <person name="Grigoriev I.V."/>
            <person name="Martin F."/>
            <person name="Rosso M.N."/>
        </authorList>
    </citation>
    <scope>NUCLEOTIDE SEQUENCE</scope>
    <source>
        <strain evidence="1">CBS 384.51</strain>
    </source>
</reference>
<evidence type="ECO:0000313" key="2">
    <source>
        <dbReference type="Proteomes" id="UP001055072"/>
    </source>
</evidence>
<comment type="caution">
    <text evidence="1">The sequence shown here is derived from an EMBL/GenBank/DDBJ whole genome shotgun (WGS) entry which is preliminary data.</text>
</comment>
<dbReference type="EMBL" id="MU274923">
    <property type="protein sequence ID" value="KAI0086451.1"/>
    <property type="molecule type" value="Genomic_DNA"/>
</dbReference>